<dbReference type="Pfam" id="PF04069">
    <property type="entry name" value="OpuAC"/>
    <property type="match status" value="1"/>
</dbReference>
<comment type="subcellular location">
    <subcellularLocation>
        <location evidence="1">Cell membrane</location>
    </subcellularLocation>
</comment>
<dbReference type="RefSeq" id="WP_073378613.1">
    <property type="nucleotide sequence ID" value="NZ_FQXS01000031.1"/>
</dbReference>
<keyword evidence="8" id="KW-1185">Reference proteome</keyword>
<dbReference type="PANTHER" id="PTHR47737:SF1">
    <property type="entry name" value="GLYCINE BETAINE_PROLINE BETAINE TRANSPORT SYSTEM PERMEASE PROTEIN PROW"/>
    <property type="match status" value="1"/>
</dbReference>
<dbReference type="GO" id="GO:0031460">
    <property type="term" value="P:glycine betaine transport"/>
    <property type="evidence" value="ECO:0007669"/>
    <property type="project" value="TreeGrafter"/>
</dbReference>
<evidence type="ECO:0000313" key="7">
    <source>
        <dbReference type="EMBL" id="SHI09132.1"/>
    </source>
</evidence>
<sequence length="306" mass="34792">MKKLVKQALLMVLLVAVLATAAVTDATSRETVKIAYTNWSSSIAGAHVMQAVLQEELGYHVEMILTDAEEMWQLVADGTADAMLSAWLPTTHEHYLQTYRDRLEDLGPNLIGARIGLVVPDIASGRQVGAQGKRARSPITLESISDLPRHADVFHRNIIGIDPEAGIMARTREAMASYDLDDFRLIEGSEQTMTELLAQAIRYKRQVVITGWTPHWMFARWNLKFLDDPQGVFGTTERIHTMVRPGLHDDMPAVYAVLDRFSWTPEEASLFMIWNENDHGLYPYEKARRWLRNHPDRVRQWLAEGE</sequence>
<evidence type="ECO:0000313" key="8">
    <source>
        <dbReference type="Proteomes" id="UP000184139"/>
    </source>
</evidence>
<name>A0A1M5YAX7_9BACT</name>
<evidence type="ECO:0000256" key="4">
    <source>
        <dbReference type="ARBA" id="ARBA00023136"/>
    </source>
</evidence>
<protein>
    <submittedName>
        <fullName evidence="7">Glycine betaine/proline transport system substrate-binding protein</fullName>
    </submittedName>
</protein>
<reference evidence="7 8" key="1">
    <citation type="submission" date="2016-11" db="EMBL/GenBank/DDBJ databases">
        <authorList>
            <person name="Jaros S."/>
            <person name="Januszkiewicz K."/>
            <person name="Wedrychowicz H."/>
        </authorList>
    </citation>
    <scope>NUCLEOTIDE SEQUENCE [LARGE SCALE GENOMIC DNA]</scope>
    <source>
        <strain evidence="7 8">DSM 9705</strain>
    </source>
</reference>
<dbReference type="Proteomes" id="UP000184139">
    <property type="component" value="Unassembled WGS sequence"/>
</dbReference>
<keyword evidence="5" id="KW-0732">Signal</keyword>
<dbReference type="SUPFAM" id="SSF53850">
    <property type="entry name" value="Periplasmic binding protein-like II"/>
    <property type="match status" value="1"/>
</dbReference>
<dbReference type="InterPro" id="IPR007210">
    <property type="entry name" value="ABC_Gly_betaine_transp_sub-bd"/>
</dbReference>
<dbReference type="Gene3D" id="3.40.190.10">
    <property type="entry name" value="Periplasmic binding protein-like II"/>
    <property type="match status" value="1"/>
</dbReference>
<proteinExistence type="predicted"/>
<keyword evidence="4" id="KW-0472">Membrane</keyword>
<keyword evidence="2" id="KW-0813">Transport</keyword>
<dbReference type="GO" id="GO:0005275">
    <property type="term" value="F:amine transmembrane transporter activity"/>
    <property type="evidence" value="ECO:0007669"/>
    <property type="project" value="TreeGrafter"/>
</dbReference>
<accession>A0A1M5YAX7</accession>
<dbReference type="GO" id="GO:0015226">
    <property type="term" value="F:carnitine transmembrane transporter activity"/>
    <property type="evidence" value="ECO:0007669"/>
    <property type="project" value="TreeGrafter"/>
</dbReference>
<dbReference type="OrthoDB" id="9787902at2"/>
<dbReference type="AlphaFoldDB" id="A0A1M5YAX7"/>
<organism evidence="7 8">
    <name type="scientific">Desulfofustis glycolicus DSM 9705</name>
    <dbReference type="NCBI Taxonomy" id="1121409"/>
    <lineage>
        <taxon>Bacteria</taxon>
        <taxon>Pseudomonadati</taxon>
        <taxon>Thermodesulfobacteriota</taxon>
        <taxon>Desulfobulbia</taxon>
        <taxon>Desulfobulbales</taxon>
        <taxon>Desulfocapsaceae</taxon>
        <taxon>Desulfofustis</taxon>
    </lineage>
</organism>
<dbReference type="PANTHER" id="PTHR47737">
    <property type="entry name" value="GLYCINE BETAINE/PROLINE BETAINE TRANSPORT SYSTEM PERMEASE PROTEIN PROW"/>
    <property type="match status" value="1"/>
</dbReference>
<dbReference type="GO" id="GO:0043190">
    <property type="term" value="C:ATP-binding cassette (ABC) transporter complex"/>
    <property type="evidence" value="ECO:0007669"/>
    <property type="project" value="InterPro"/>
</dbReference>
<dbReference type="Gene3D" id="3.40.190.100">
    <property type="entry name" value="Glycine betaine-binding periplasmic protein, domain 2"/>
    <property type="match status" value="1"/>
</dbReference>
<evidence type="ECO:0000256" key="5">
    <source>
        <dbReference type="SAM" id="SignalP"/>
    </source>
</evidence>
<dbReference type="EMBL" id="FQXS01000031">
    <property type="protein sequence ID" value="SHI09132.1"/>
    <property type="molecule type" value="Genomic_DNA"/>
</dbReference>
<gene>
    <name evidence="7" type="ORF">SAMN02745124_03806</name>
</gene>
<feature type="domain" description="ABC-type glycine betaine transport system substrate-binding" evidence="6">
    <location>
        <begin position="31"/>
        <end position="292"/>
    </location>
</feature>
<dbReference type="CDD" id="cd13639">
    <property type="entry name" value="PBP2_OpuAC_like"/>
    <property type="match status" value="1"/>
</dbReference>
<dbReference type="GO" id="GO:0015871">
    <property type="term" value="P:choline transport"/>
    <property type="evidence" value="ECO:0007669"/>
    <property type="project" value="TreeGrafter"/>
</dbReference>
<dbReference type="STRING" id="1121409.SAMN02745124_03806"/>
<evidence type="ECO:0000256" key="3">
    <source>
        <dbReference type="ARBA" id="ARBA00022475"/>
    </source>
</evidence>
<keyword evidence="3" id="KW-1003">Cell membrane</keyword>
<evidence type="ECO:0000256" key="1">
    <source>
        <dbReference type="ARBA" id="ARBA00004236"/>
    </source>
</evidence>
<feature type="signal peptide" evidence="5">
    <location>
        <begin position="1"/>
        <end position="21"/>
    </location>
</feature>
<evidence type="ECO:0000256" key="2">
    <source>
        <dbReference type="ARBA" id="ARBA00022448"/>
    </source>
</evidence>
<evidence type="ECO:0000259" key="6">
    <source>
        <dbReference type="Pfam" id="PF04069"/>
    </source>
</evidence>
<feature type="chain" id="PRO_5012025303" evidence="5">
    <location>
        <begin position="22"/>
        <end position="306"/>
    </location>
</feature>